<dbReference type="Pfam" id="PF00106">
    <property type="entry name" value="adh_short"/>
    <property type="match status" value="1"/>
</dbReference>
<dbReference type="GO" id="GO:0016491">
    <property type="term" value="F:oxidoreductase activity"/>
    <property type="evidence" value="ECO:0007669"/>
    <property type="project" value="UniProtKB-KW"/>
</dbReference>
<dbReference type="InterPro" id="IPR002347">
    <property type="entry name" value="SDR_fam"/>
</dbReference>
<protein>
    <submittedName>
        <fullName evidence="2">Sorbitol dehydrogenase</fullName>
        <ecNumber evidence="2">1.1.1.-</ecNumber>
    </submittedName>
</protein>
<dbReference type="PANTHER" id="PTHR42760">
    <property type="entry name" value="SHORT-CHAIN DEHYDROGENASES/REDUCTASES FAMILY MEMBER"/>
    <property type="match status" value="1"/>
</dbReference>
<keyword evidence="3" id="KW-1185">Reference proteome</keyword>
<evidence type="ECO:0000256" key="1">
    <source>
        <dbReference type="ARBA" id="ARBA00006484"/>
    </source>
</evidence>
<evidence type="ECO:0000313" key="2">
    <source>
        <dbReference type="EMBL" id="CAG9167782.1"/>
    </source>
</evidence>
<dbReference type="CDD" id="cd05233">
    <property type="entry name" value="SDR_c"/>
    <property type="match status" value="1"/>
</dbReference>
<evidence type="ECO:0000313" key="3">
    <source>
        <dbReference type="Proteomes" id="UP000706525"/>
    </source>
</evidence>
<organism evidence="2 3">
    <name type="scientific">Cupriavidus pampae</name>
    <dbReference type="NCBI Taxonomy" id="659251"/>
    <lineage>
        <taxon>Bacteria</taxon>
        <taxon>Pseudomonadati</taxon>
        <taxon>Pseudomonadota</taxon>
        <taxon>Betaproteobacteria</taxon>
        <taxon>Burkholderiales</taxon>
        <taxon>Burkholderiaceae</taxon>
        <taxon>Cupriavidus</taxon>
    </lineage>
</organism>
<proteinExistence type="inferred from homology"/>
<dbReference type="Proteomes" id="UP000706525">
    <property type="component" value="Unassembled WGS sequence"/>
</dbReference>
<sequence>MEAASEANSPRPATQSRPVRHVVITGAAGALGRAVASRFAGEGARLALIDRDLQHLQSVFAHPEPDHGGHLLHAADVTSDAAMAPVAAAILDAFGSVDVLVHVAGGFEMGEATHTLSRESWMRMMDLNAWSFIAVAGHFIPAMMFQRSGKVIAVSARAASAGAATMGAYIASKSALQRLVESLSHEVREAGINVNSIAPSILDTPANRASMPSADHTHWVSTGTVARVAAFLASDGAQAMHGQHVVLDGLS</sequence>
<dbReference type="PRINTS" id="PR00081">
    <property type="entry name" value="GDHRDH"/>
</dbReference>
<gene>
    <name evidence="2" type="primary">polS</name>
    <name evidence="2" type="ORF">LMG32289_01494</name>
</gene>
<dbReference type="EC" id="1.1.1.-" evidence="2"/>
<dbReference type="EMBL" id="CAJZAG010000002">
    <property type="protein sequence ID" value="CAG9167782.1"/>
    <property type="molecule type" value="Genomic_DNA"/>
</dbReference>
<comment type="similarity">
    <text evidence="1">Belongs to the short-chain dehydrogenases/reductases (SDR) family.</text>
</comment>
<comment type="caution">
    <text evidence="2">The sequence shown here is derived from an EMBL/GenBank/DDBJ whole genome shotgun (WGS) entry which is preliminary data.</text>
</comment>
<dbReference type="Gene3D" id="3.40.50.720">
    <property type="entry name" value="NAD(P)-binding Rossmann-like Domain"/>
    <property type="match status" value="1"/>
</dbReference>
<dbReference type="RefSeq" id="WP_223984005.1">
    <property type="nucleotide sequence ID" value="NZ_CAJZAG010000002.1"/>
</dbReference>
<keyword evidence="2" id="KW-0560">Oxidoreductase</keyword>
<dbReference type="InterPro" id="IPR036291">
    <property type="entry name" value="NAD(P)-bd_dom_sf"/>
</dbReference>
<accession>A0ABN7Y664</accession>
<dbReference type="SUPFAM" id="SSF51735">
    <property type="entry name" value="NAD(P)-binding Rossmann-fold domains"/>
    <property type="match status" value="1"/>
</dbReference>
<dbReference type="PANTHER" id="PTHR42760:SF135">
    <property type="entry name" value="BLL7886 PROTEIN"/>
    <property type="match status" value="1"/>
</dbReference>
<reference evidence="2 3" key="1">
    <citation type="submission" date="2021-08" db="EMBL/GenBank/DDBJ databases">
        <authorList>
            <person name="Peeters C."/>
        </authorList>
    </citation>
    <scope>NUCLEOTIDE SEQUENCE [LARGE SCALE GENOMIC DNA]</scope>
    <source>
        <strain evidence="2 3">LMG 32289</strain>
    </source>
</reference>
<name>A0ABN7Y664_9BURK</name>